<dbReference type="InterPro" id="IPR036915">
    <property type="entry name" value="Cyclin-like_sf"/>
</dbReference>
<evidence type="ECO:0000313" key="3">
    <source>
        <dbReference type="EMBL" id="GER31650.1"/>
    </source>
</evidence>
<dbReference type="SUPFAM" id="SSF47954">
    <property type="entry name" value="Cyclin-like"/>
    <property type="match status" value="1"/>
</dbReference>
<feature type="compositionally biased region" description="Polar residues" evidence="1">
    <location>
        <begin position="1"/>
        <end position="17"/>
    </location>
</feature>
<proteinExistence type="predicted"/>
<accession>A0A5A7PFX1</accession>
<feature type="domain" description="Cyclin N-terminal" evidence="2">
    <location>
        <begin position="57"/>
        <end position="116"/>
    </location>
</feature>
<dbReference type="InterPro" id="IPR006671">
    <property type="entry name" value="Cyclin_N"/>
</dbReference>
<reference evidence="4" key="1">
    <citation type="journal article" date="2019" name="Curr. Biol.">
        <title>Genome Sequence of Striga asiatica Provides Insight into the Evolution of Plant Parasitism.</title>
        <authorList>
            <person name="Yoshida S."/>
            <person name="Kim S."/>
            <person name="Wafula E.K."/>
            <person name="Tanskanen J."/>
            <person name="Kim Y.M."/>
            <person name="Honaas L."/>
            <person name="Yang Z."/>
            <person name="Spallek T."/>
            <person name="Conn C.E."/>
            <person name="Ichihashi Y."/>
            <person name="Cheong K."/>
            <person name="Cui S."/>
            <person name="Der J.P."/>
            <person name="Gundlach H."/>
            <person name="Jiao Y."/>
            <person name="Hori C."/>
            <person name="Ishida J.K."/>
            <person name="Kasahara H."/>
            <person name="Kiba T."/>
            <person name="Kim M.S."/>
            <person name="Koo N."/>
            <person name="Laohavisit A."/>
            <person name="Lee Y.H."/>
            <person name="Lumba S."/>
            <person name="McCourt P."/>
            <person name="Mortimer J.C."/>
            <person name="Mutuku J.M."/>
            <person name="Nomura T."/>
            <person name="Sasaki-Sekimoto Y."/>
            <person name="Seto Y."/>
            <person name="Wang Y."/>
            <person name="Wakatake T."/>
            <person name="Sakakibara H."/>
            <person name="Demura T."/>
            <person name="Yamaguchi S."/>
            <person name="Yoneyama K."/>
            <person name="Manabe R.I."/>
            <person name="Nelson D.C."/>
            <person name="Schulman A.H."/>
            <person name="Timko M.P."/>
            <person name="dePamphilis C.W."/>
            <person name="Choi D."/>
            <person name="Shirasu K."/>
        </authorList>
    </citation>
    <scope>NUCLEOTIDE SEQUENCE [LARGE SCALE GENOMIC DNA]</scope>
    <source>
        <strain evidence="4">cv. UVA1</strain>
    </source>
</reference>
<dbReference type="Pfam" id="PF00134">
    <property type="entry name" value="Cyclin_N"/>
    <property type="match status" value="1"/>
</dbReference>
<name>A0A5A7PFX1_STRAF</name>
<evidence type="ECO:0000259" key="2">
    <source>
        <dbReference type="Pfam" id="PF00134"/>
    </source>
</evidence>
<gene>
    <name evidence="3" type="ORF">STAS_07668</name>
</gene>
<keyword evidence="4" id="KW-1185">Reference proteome</keyword>
<protein>
    <submittedName>
        <fullName evidence="3">Cyclin family protein</fullName>
    </submittedName>
</protein>
<dbReference type="AlphaFoldDB" id="A0A5A7PFX1"/>
<evidence type="ECO:0000313" key="4">
    <source>
        <dbReference type="Proteomes" id="UP000325081"/>
    </source>
</evidence>
<sequence>MTFTGSDVGSTAPNGFNLQRPDSPGNICKRDVLAAIESDDKIVDVDENLDDPQSLAKKRPAINFIERGRKDINAILRVVLINWLVERDRLVTDTMYLTVNNIDHYLSGNVMDRQKVAIAWCGLHDDCVPQMESDVLNYLKFEMRVATNDILTHYPFTFHRSFVRAAHGLNECFTYALTHLNWRSCISCINIVGAFLGFNWSAWPTTLLGYLFWKRAILYTIGHSSIFDFPGLIHSSTC</sequence>
<dbReference type="Proteomes" id="UP000325081">
    <property type="component" value="Unassembled WGS sequence"/>
</dbReference>
<feature type="region of interest" description="Disordered" evidence="1">
    <location>
        <begin position="1"/>
        <end position="23"/>
    </location>
</feature>
<evidence type="ECO:0000256" key="1">
    <source>
        <dbReference type="SAM" id="MobiDB-lite"/>
    </source>
</evidence>
<comment type="caution">
    <text evidence="3">The sequence shown here is derived from an EMBL/GenBank/DDBJ whole genome shotgun (WGS) entry which is preliminary data.</text>
</comment>
<dbReference type="OrthoDB" id="5590282at2759"/>
<dbReference type="EMBL" id="BKCP01004505">
    <property type="protein sequence ID" value="GER31650.1"/>
    <property type="molecule type" value="Genomic_DNA"/>
</dbReference>
<organism evidence="3 4">
    <name type="scientific">Striga asiatica</name>
    <name type="common">Asiatic witchweed</name>
    <name type="synonym">Buchnera asiatica</name>
    <dbReference type="NCBI Taxonomy" id="4170"/>
    <lineage>
        <taxon>Eukaryota</taxon>
        <taxon>Viridiplantae</taxon>
        <taxon>Streptophyta</taxon>
        <taxon>Embryophyta</taxon>
        <taxon>Tracheophyta</taxon>
        <taxon>Spermatophyta</taxon>
        <taxon>Magnoliopsida</taxon>
        <taxon>eudicotyledons</taxon>
        <taxon>Gunneridae</taxon>
        <taxon>Pentapetalae</taxon>
        <taxon>asterids</taxon>
        <taxon>lamiids</taxon>
        <taxon>Lamiales</taxon>
        <taxon>Orobanchaceae</taxon>
        <taxon>Buchnereae</taxon>
        <taxon>Striga</taxon>
    </lineage>
</organism>